<evidence type="ECO:0000256" key="1">
    <source>
        <dbReference type="SAM" id="SignalP"/>
    </source>
</evidence>
<dbReference type="InParanoid" id="A0A2R5G9L6"/>
<dbReference type="Pfam" id="PF00144">
    <property type="entry name" value="Beta-lactamase"/>
    <property type="match status" value="1"/>
</dbReference>
<proteinExistence type="predicted"/>
<organism evidence="3 4">
    <name type="scientific">Hondaea fermentalgiana</name>
    <dbReference type="NCBI Taxonomy" id="2315210"/>
    <lineage>
        <taxon>Eukaryota</taxon>
        <taxon>Sar</taxon>
        <taxon>Stramenopiles</taxon>
        <taxon>Bigyra</taxon>
        <taxon>Labyrinthulomycetes</taxon>
        <taxon>Thraustochytrida</taxon>
        <taxon>Thraustochytriidae</taxon>
        <taxon>Hondaea</taxon>
    </lineage>
</organism>
<dbReference type="InterPro" id="IPR050789">
    <property type="entry name" value="Diverse_Enzym_Activities"/>
</dbReference>
<evidence type="ECO:0000313" key="3">
    <source>
        <dbReference type="EMBL" id="GBG27245.1"/>
    </source>
</evidence>
<dbReference type="InterPro" id="IPR012338">
    <property type="entry name" value="Beta-lactam/transpept-like"/>
</dbReference>
<comment type="caution">
    <text evidence="3">The sequence shown here is derived from an EMBL/GenBank/DDBJ whole genome shotgun (WGS) entry which is preliminary data.</text>
</comment>
<accession>A0A2R5G9L6</accession>
<reference evidence="3 4" key="1">
    <citation type="submission" date="2017-12" db="EMBL/GenBank/DDBJ databases">
        <title>Sequencing, de novo assembly and annotation of complete genome of a new Thraustochytrid species, strain FCC1311.</title>
        <authorList>
            <person name="Sedici K."/>
            <person name="Godart F."/>
            <person name="Aiese Cigliano R."/>
            <person name="Sanseverino W."/>
            <person name="Barakat M."/>
            <person name="Ortet P."/>
            <person name="Marechal E."/>
            <person name="Cagnac O."/>
            <person name="Amato A."/>
        </authorList>
    </citation>
    <scope>NUCLEOTIDE SEQUENCE [LARGE SCALE GENOMIC DNA]</scope>
</reference>
<sequence>MGCLAWTTLLVVVLAVALGVFVVHFEEEVKQGLQMSNGYGAKIGCSVVFVAGRSLTSALEAEFVFPPIRLFSRLDVEPESKCVVATSRFFPGLEKRACWKSPRLGCALEHADARPDGAAALSKGFPAAQTTSQRSDAFPLGDSLDHKAVAKAQANIDIERLRRIADTHVDDARLHTRALLVIKDGQIIYERYGDGCNATTRLLGWSMTKSWLNILLGRRVHEGGIPQGLDAQLGTYMPEYAHDDRGKLRLEEVLRMIDGLDLDEYYTPMADTTKMLFTDSSLVQAHLGFRAPQNASKCFRYSSHASNVASKFLQGTFATHKEYLRFPTEALFEKLGMHSAVMETDPSGTFIGSSFGWATARDWARFGTFLLQDGVWNNTRLLPENWMRFSTSPTPTSRGVHGAHFWGNLGPALGPDESESDLATCDERFSSRVNPRKDWYHEAFPRGTFVAHGFEEQAVVVAPKSRVILVRLGQIKPLVVSWEQVDFYRSLLDAAGAPHNESQVV</sequence>
<dbReference type="EMBL" id="BEYU01000028">
    <property type="protein sequence ID" value="GBG27245.1"/>
    <property type="molecule type" value="Genomic_DNA"/>
</dbReference>
<dbReference type="SUPFAM" id="SSF56601">
    <property type="entry name" value="beta-lactamase/transpeptidase-like"/>
    <property type="match status" value="1"/>
</dbReference>
<keyword evidence="1" id="KW-0732">Signal</keyword>
<dbReference type="AlphaFoldDB" id="A0A2R5G9L6"/>
<feature type="chain" id="PRO_5015328352" evidence="1">
    <location>
        <begin position="20"/>
        <end position="505"/>
    </location>
</feature>
<dbReference type="Gene3D" id="3.40.710.10">
    <property type="entry name" value="DD-peptidase/beta-lactamase superfamily"/>
    <property type="match status" value="1"/>
</dbReference>
<dbReference type="InterPro" id="IPR001466">
    <property type="entry name" value="Beta-lactam-related"/>
</dbReference>
<name>A0A2R5G9L6_9STRA</name>
<keyword evidence="4" id="KW-1185">Reference proteome</keyword>
<feature type="domain" description="Beta-lactamase-related" evidence="2">
    <location>
        <begin position="161"/>
        <end position="472"/>
    </location>
</feature>
<feature type="signal peptide" evidence="1">
    <location>
        <begin position="1"/>
        <end position="19"/>
    </location>
</feature>
<evidence type="ECO:0000313" key="4">
    <source>
        <dbReference type="Proteomes" id="UP000241890"/>
    </source>
</evidence>
<gene>
    <name evidence="3" type="ORF">FCC1311_034672</name>
</gene>
<dbReference type="OrthoDB" id="10006886at2759"/>
<keyword evidence="3" id="KW-0378">Hydrolase</keyword>
<dbReference type="PANTHER" id="PTHR43283">
    <property type="entry name" value="BETA-LACTAMASE-RELATED"/>
    <property type="match status" value="1"/>
</dbReference>
<dbReference type="PANTHER" id="PTHR43283:SF7">
    <property type="entry name" value="BETA-LACTAMASE-RELATED DOMAIN-CONTAINING PROTEIN"/>
    <property type="match status" value="1"/>
</dbReference>
<evidence type="ECO:0000259" key="2">
    <source>
        <dbReference type="Pfam" id="PF00144"/>
    </source>
</evidence>
<dbReference type="Proteomes" id="UP000241890">
    <property type="component" value="Unassembled WGS sequence"/>
</dbReference>
<protein>
    <submittedName>
        <fullName evidence="3">6-aminohexanoate-dimer hydrolase</fullName>
    </submittedName>
</protein>
<dbReference type="GO" id="GO:0016787">
    <property type="term" value="F:hydrolase activity"/>
    <property type="evidence" value="ECO:0007669"/>
    <property type="project" value="UniProtKB-KW"/>
</dbReference>